<evidence type="ECO:0000313" key="1">
    <source>
        <dbReference type="EMBL" id="MDC4239041.1"/>
    </source>
</evidence>
<dbReference type="GeneID" id="93044097"/>
<sequence length="137" mass="16313">MIKIKIQKGKNEEPIFKINLKDDDIVKFPFLKRAILEGKKITGRYNYEVPLRYFVPIVKNIKKDNLAIDKLSKLEFLEFFDDFEEKYYASLNATPKFMRLWRSEKCPNIFKIKIDPENLTLTKEVAFKKISIKFGEL</sequence>
<proteinExistence type="predicted"/>
<keyword evidence="2" id="KW-1185">Reference proteome</keyword>
<dbReference type="Proteomes" id="UP001141183">
    <property type="component" value="Unassembled WGS sequence"/>
</dbReference>
<evidence type="ECO:0000313" key="2">
    <source>
        <dbReference type="Proteomes" id="UP001141183"/>
    </source>
</evidence>
<name>A0A9X3XIS2_9CLOT</name>
<gene>
    <name evidence="1" type="ORF">NE398_02495</name>
</gene>
<accession>A0A9X3XIS2</accession>
<protein>
    <submittedName>
        <fullName evidence="1">Uncharacterized protein</fullName>
    </submittedName>
</protein>
<reference evidence="1" key="1">
    <citation type="submission" date="2022-05" db="EMBL/GenBank/DDBJ databases">
        <title>Draft genome sequence of Clostridium tertium strain CP3 isolated from Peru.</title>
        <authorList>
            <person name="Hurtado R."/>
            <person name="Lima L."/>
            <person name="Sousa T."/>
            <person name="Jaiswal A.K."/>
            <person name="Tiwari S."/>
            <person name="Maturrano L."/>
            <person name="Brenig B."/>
            <person name="Azevedo V."/>
        </authorList>
    </citation>
    <scope>NUCLEOTIDE SEQUENCE</scope>
    <source>
        <strain evidence="1">CP3</strain>
    </source>
</reference>
<organism evidence="1 2">
    <name type="scientific">Clostridium tertium</name>
    <dbReference type="NCBI Taxonomy" id="1559"/>
    <lineage>
        <taxon>Bacteria</taxon>
        <taxon>Bacillati</taxon>
        <taxon>Bacillota</taxon>
        <taxon>Clostridia</taxon>
        <taxon>Eubacteriales</taxon>
        <taxon>Clostridiaceae</taxon>
        <taxon>Clostridium</taxon>
    </lineage>
</organism>
<dbReference type="RefSeq" id="WP_008678459.1">
    <property type="nucleotide sequence ID" value="NZ_BAAACM010000015.1"/>
</dbReference>
<comment type="caution">
    <text evidence="1">The sequence shown here is derived from an EMBL/GenBank/DDBJ whole genome shotgun (WGS) entry which is preliminary data.</text>
</comment>
<dbReference type="AlphaFoldDB" id="A0A9X3XIS2"/>
<dbReference type="EMBL" id="JAMRYU010000002">
    <property type="protein sequence ID" value="MDC4239041.1"/>
    <property type="molecule type" value="Genomic_DNA"/>
</dbReference>